<evidence type="ECO:0000313" key="1">
    <source>
        <dbReference type="EMBL" id="ODN41469.1"/>
    </source>
</evidence>
<gene>
    <name evidence="1" type="ORF">BGC07_15220</name>
</gene>
<keyword evidence="2" id="KW-1185">Reference proteome</keyword>
<accession>A0ABX2ZYK8</accession>
<dbReference type="Proteomes" id="UP000094329">
    <property type="component" value="Unassembled WGS sequence"/>
</dbReference>
<sequence>MKGVTKTKDKYYQVNEDNKKNLLSMGKRQKAIENSISLLASSIGSLDKKLSKLENITEKNNEEIKLIVANQYSHHEKLTLRAIISGRAWLVNNDGVTLTVTKNTNIPGYGHVVNIDDKKEQVKMSSGYIFK</sequence>
<protein>
    <submittedName>
        <fullName evidence="1">Uncharacterized protein</fullName>
    </submittedName>
</protein>
<dbReference type="RefSeq" id="WP_069313934.1">
    <property type="nucleotide sequence ID" value="NZ_MDTU01000002.1"/>
</dbReference>
<name>A0ABX2ZYK8_9GAMM</name>
<reference evidence="1 2" key="1">
    <citation type="submission" date="2016-08" db="EMBL/GenBank/DDBJ databases">
        <title>Draft genome sequence of Candidatus Piscirickettsia litoralis, from seawater.</title>
        <authorList>
            <person name="Wan X."/>
            <person name="Lee A.J."/>
            <person name="Hou S."/>
            <person name="Donachie S.P."/>
        </authorList>
    </citation>
    <scope>NUCLEOTIDE SEQUENCE [LARGE SCALE GENOMIC DNA]</scope>
    <source>
        <strain evidence="1 2">Y2</strain>
    </source>
</reference>
<proteinExistence type="predicted"/>
<comment type="caution">
    <text evidence="1">The sequence shown here is derived from an EMBL/GenBank/DDBJ whole genome shotgun (WGS) entry which is preliminary data.</text>
</comment>
<dbReference type="EMBL" id="MDTU01000002">
    <property type="protein sequence ID" value="ODN41469.1"/>
    <property type="molecule type" value="Genomic_DNA"/>
</dbReference>
<evidence type="ECO:0000313" key="2">
    <source>
        <dbReference type="Proteomes" id="UP000094329"/>
    </source>
</evidence>
<organism evidence="1 2">
    <name type="scientific">Piscirickettsia litoralis</name>
    <dbReference type="NCBI Taxonomy" id="1891921"/>
    <lineage>
        <taxon>Bacteria</taxon>
        <taxon>Pseudomonadati</taxon>
        <taxon>Pseudomonadota</taxon>
        <taxon>Gammaproteobacteria</taxon>
        <taxon>Thiotrichales</taxon>
        <taxon>Piscirickettsiaceae</taxon>
        <taxon>Piscirickettsia</taxon>
    </lineage>
</organism>